<dbReference type="PANTHER" id="PTHR24189:SF50">
    <property type="entry name" value="ANKYRIN REPEAT AND SOCS BOX PROTEIN 2"/>
    <property type="match status" value="1"/>
</dbReference>
<accession>A0A9W8TAW2</accession>
<dbReference type="SUPFAM" id="SSF48403">
    <property type="entry name" value="Ankyrin repeat"/>
    <property type="match status" value="1"/>
</dbReference>
<dbReference type="OrthoDB" id="194358at2759"/>
<comment type="caution">
    <text evidence="4">The sequence shown here is derived from an EMBL/GenBank/DDBJ whole genome shotgun (WGS) entry which is preliminary data.</text>
</comment>
<dbReference type="AlphaFoldDB" id="A0A9W8TAW2"/>
<evidence type="ECO:0000256" key="1">
    <source>
        <dbReference type="ARBA" id="ARBA00022737"/>
    </source>
</evidence>
<dbReference type="InterPro" id="IPR002110">
    <property type="entry name" value="Ankyrin_rpt"/>
</dbReference>
<organism evidence="4 5">
    <name type="scientific">Fusarium piperis</name>
    <dbReference type="NCBI Taxonomy" id="1435070"/>
    <lineage>
        <taxon>Eukaryota</taxon>
        <taxon>Fungi</taxon>
        <taxon>Dikarya</taxon>
        <taxon>Ascomycota</taxon>
        <taxon>Pezizomycotina</taxon>
        <taxon>Sordariomycetes</taxon>
        <taxon>Hypocreomycetidae</taxon>
        <taxon>Hypocreales</taxon>
        <taxon>Nectriaceae</taxon>
        <taxon>Fusarium</taxon>
        <taxon>Fusarium solani species complex</taxon>
    </lineage>
</organism>
<feature type="region of interest" description="Disordered" evidence="3">
    <location>
        <begin position="24"/>
        <end position="52"/>
    </location>
</feature>
<gene>
    <name evidence="4" type="ORF">N0V84_011237</name>
</gene>
<dbReference type="Proteomes" id="UP001140502">
    <property type="component" value="Unassembled WGS sequence"/>
</dbReference>
<evidence type="ECO:0000256" key="3">
    <source>
        <dbReference type="SAM" id="MobiDB-lite"/>
    </source>
</evidence>
<protein>
    <recommendedName>
        <fullName evidence="6">Ankyrin</fullName>
    </recommendedName>
</protein>
<feature type="compositionally biased region" description="Low complexity" evidence="3">
    <location>
        <begin position="24"/>
        <end position="45"/>
    </location>
</feature>
<evidence type="ECO:0000313" key="5">
    <source>
        <dbReference type="Proteomes" id="UP001140502"/>
    </source>
</evidence>
<sequence>MASPEEQARQRLIQQAQQRQLQLMAARQQQQQGQGINQTGQQMGMAMGSSNTPTGLSMATPHDDIPITTPSDLDLFTGRATLHPDFISFQAACQNGPLSSVESIITSEPRSPAFLHQGLVIALGAGNIDAAHYLLGNGAPVTRQTPPHVLSAPKDRQIALFELLTQHGWTPNTPGFYGATLLPRVVTDDGLLDWFLSHGADPNLAAQRDNRDRFGEPDIDSCVTLETAASRGSVESVRKLLDAGARMENGSPLYFAAGARPPNTNPHTLPVRPSKDFDEARIPIMALLIEKGADVNGKLQSRHMTAQYPIVNAVIAGAVERVRWLLSRGADPNLRGAYGSAAEYARKAGSDEMKLVLGIDLVET</sequence>
<dbReference type="EMBL" id="JAPEUR010000404">
    <property type="protein sequence ID" value="KAJ4309945.1"/>
    <property type="molecule type" value="Genomic_DNA"/>
</dbReference>
<proteinExistence type="predicted"/>
<keyword evidence="5" id="KW-1185">Reference proteome</keyword>
<evidence type="ECO:0000256" key="2">
    <source>
        <dbReference type="ARBA" id="ARBA00023043"/>
    </source>
</evidence>
<keyword evidence="2" id="KW-0040">ANK repeat</keyword>
<reference evidence="4" key="1">
    <citation type="submission" date="2022-10" db="EMBL/GenBank/DDBJ databases">
        <title>Tapping the CABI collections for fungal endophytes: first genome assemblies for Collariella, Neodidymelliopsis, Ascochyta clinopodiicola, Didymella pomorum, Didymosphaeria variabile, Neocosmospora piperis and Neocucurbitaria cava.</title>
        <authorList>
            <person name="Hill R."/>
        </authorList>
    </citation>
    <scope>NUCLEOTIDE SEQUENCE</scope>
    <source>
        <strain evidence="4">IMI 366586</strain>
    </source>
</reference>
<keyword evidence="1" id="KW-0677">Repeat</keyword>
<name>A0A9W8TAW2_9HYPO</name>
<dbReference type="Gene3D" id="1.25.40.20">
    <property type="entry name" value="Ankyrin repeat-containing domain"/>
    <property type="match status" value="1"/>
</dbReference>
<dbReference type="PANTHER" id="PTHR24189">
    <property type="entry name" value="MYOTROPHIN"/>
    <property type="match status" value="1"/>
</dbReference>
<dbReference type="InterPro" id="IPR036770">
    <property type="entry name" value="Ankyrin_rpt-contain_sf"/>
</dbReference>
<dbReference type="InterPro" id="IPR050745">
    <property type="entry name" value="Multifunctional_regulatory"/>
</dbReference>
<evidence type="ECO:0008006" key="6">
    <source>
        <dbReference type="Google" id="ProtNLM"/>
    </source>
</evidence>
<dbReference type="SMART" id="SM00248">
    <property type="entry name" value="ANK"/>
    <property type="match status" value="3"/>
</dbReference>
<evidence type="ECO:0000313" key="4">
    <source>
        <dbReference type="EMBL" id="KAJ4309945.1"/>
    </source>
</evidence>